<dbReference type="RefSeq" id="WP_118277989.1">
    <property type="nucleotide sequence ID" value="NZ_AP019695.1"/>
</dbReference>
<organism evidence="1 2">
    <name type="scientific">Amedibacterium intestinale</name>
    <dbReference type="NCBI Taxonomy" id="2583452"/>
    <lineage>
        <taxon>Bacteria</taxon>
        <taxon>Bacillati</taxon>
        <taxon>Bacillota</taxon>
        <taxon>Erysipelotrichia</taxon>
        <taxon>Erysipelotrichales</taxon>
        <taxon>Erysipelotrichaceae</taxon>
        <taxon>Amedibacterium</taxon>
    </lineage>
</organism>
<keyword evidence="2" id="KW-1185">Reference proteome</keyword>
<protein>
    <submittedName>
        <fullName evidence="1">Uncharacterized protein</fullName>
    </submittedName>
</protein>
<dbReference type="KEGG" id="aarg:Aargi30884_29240"/>
<reference evidence="2" key="1">
    <citation type="submission" date="2019-05" db="EMBL/GenBank/DDBJ databases">
        <title>Complete genome sequencing of Absiella argi strain JCM 30884.</title>
        <authorList>
            <person name="Sakamoto M."/>
            <person name="Murakami T."/>
            <person name="Mori H."/>
        </authorList>
    </citation>
    <scope>NUCLEOTIDE SEQUENCE [LARGE SCALE GENOMIC DNA]</scope>
    <source>
        <strain evidence="2">JCM 30884</strain>
    </source>
</reference>
<evidence type="ECO:0000313" key="2">
    <source>
        <dbReference type="Proteomes" id="UP000464754"/>
    </source>
</evidence>
<dbReference type="AlphaFoldDB" id="A0A6N4TN92"/>
<proteinExistence type="predicted"/>
<accession>A0A6N4TN92</accession>
<name>A0A6N4TN92_9FIRM</name>
<evidence type="ECO:0000313" key="1">
    <source>
        <dbReference type="EMBL" id="BBK24021.1"/>
    </source>
</evidence>
<dbReference type="EMBL" id="AP019695">
    <property type="protein sequence ID" value="BBK24021.1"/>
    <property type="molecule type" value="Genomic_DNA"/>
</dbReference>
<sequence>MAIEIVVESKLEKEEEREQFSSYLKQLCEKKQLKIEDYDTSVIIEVCPYGYIECSYEGRFVSLASESDVAGPGFHAYVCSFIDEVIADNNSMKWEVSDPAKYYEERNFENLKYGTFYRWLRDIREYAGKNEINEICWNNDFYRPSSLENHLVTPLGYISLEDFLNRDIEDLANDFFIWNTQERDARFYRNCALALLCKDGFFSYSAMNEFTDKMANTIIDYLEAAYEKDDTEALPMKEYRLLCNAIYRQEAIKHANLLELHNAGYRKNTIYYPFGNWDIPMDGFAEKSFDKSTQTMHFMAPYKSADTPWEWMVKVNAYTFDAEVSNYVEAIKHPSKETIEEFSICSENCDGKGIVENLGEYLRILVQFNHEHDMLFIEGFASDEASIHKLKTYCEQVVHQVREEETIKN</sequence>
<gene>
    <name evidence="1" type="ORF">Aargi30884_29240</name>
</gene>
<dbReference type="Proteomes" id="UP000464754">
    <property type="component" value="Chromosome"/>
</dbReference>